<evidence type="ECO:0000313" key="2">
    <source>
        <dbReference type="EMBL" id="KIH54160.1"/>
    </source>
</evidence>
<feature type="domain" description="Reverse transcriptase" evidence="1">
    <location>
        <begin position="1"/>
        <end position="112"/>
    </location>
</feature>
<dbReference type="PANTHER" id="PTHR47027">
    <property type="entry name" value="REVERSE TRANSCRIPTASE DOMAIN-CONTAINING PROTEIN"/>
    <property type="match status" value="1"/>
</dbReference>
<evidence type="ECO:0000313" key="3">
    <source>
        <dbReference type="Proteomes" id="UP000054047"/>
    </source>
</evidence>
<dbReference type="EMBL" id="KN739614">
    <property type="protein sequence ID" value="KIH54160.1"/>
    <property type="molecule type" value="Genomic_DNA"/>
</dbReference>
<reference evidence="2 3" key="1">
    <citation type="submission" date="2013-12" db="EMBL/GenBank/DDBJ databases">
        <title>Draft genome of the parsitic nematode Ancylostoma duodenale.</title>
        <authorList>
            <person name="Mitreva M."/>
        </authorList>
    </citation>
    <scope>NUCLEOTIDE SEQUENCE [LARGE SCALE GENOMIC DNA]</scope>
    <source>
        <strain evidence="2 3">Zhejiang</strain>
    </source>
</reference>
<proteinExistence type="predicted"/>
<dbReference type="PANTHER" id="PTHR47027:SF20">
    <property type="entry name" value="REVERSE TRANSCRIPTASE-LIKE PROTEIN WITH RNA-DIRECTED DNA POLYMERASE DOMAIN"/>
    <property type="match status" value="1"/>
</dbReference>
<feature type="non-terminal residue" evidence="2">
    <location>
        <position position="112"/>
    </location>
</feature>
<dbReference type="InterPro" id="IPR000477">
    <property type="entry name" value="RT_dom"/>
</dbReference>
<evidence type="ECO:0000259" key="1">
    <source>
        <dbReference type="PROSITE" id="PS50878"/>
    </source>
</evidence>
<dbReference type="AlphaFoldDB" id="A0A0C2FZV1"/>
<protein>
    <recommendedName>
        <fullName evidence="1">Reverse transcriptase domain-containing protein</fullName>
    </recommendedName>
</protein>
<organism evidence="2 3">
    <name type="scientific">Ancylostoma duodenale</name>
    <dbReference type="NCBI Taxonomy" id="51022"/>
    <lineage>
        <taxon>Eukaryota</taxon>
        <taxon>Metazoa</taxon>
        <taxon>Ecdysozoa</taxon>
        <taxon>Nematoda</taxon>
        <taxon>Chromadorea</taxon>
        <taxon>Rhabditida</taxon>
        <taxon>Rhabditina</taxon>
        <taxon>Rhabditomorpha</taxon>
        <taxon>Strongyloidea</taxon>
        <taxon>Ancylostomatidae</taxon>
        <taxon>Ancylostomatinae</taxon>
        <taxon>Ancylostoma</taxon>
    </lineage>
</organism>
<accession>A0A0C2FZV1</accession>
<gene>
    <name evidence="2" type="ORF">ANCDUO_15695</name>
</gene>
<dbReference type="PROSITE" id="PS50878">
    <property type="entry name" value="RT_POL"/>
    <property type="match status" value="1"/>
</dbReference>
<sequence>MRYTKVLSDCYSGCTTVIRPFLSDIEVSVENGVRQGVPVSRNLFTACLESFIRNCKWNTFGVLIDGKRLNHLRFVDNIVLITRSPGDASEMLRLLDEEGKKAGLSINTEKTK</sequence>
<dbReference type="OrthoDB" id="5860136at2759"/>
<keyword evidence="3" id="KW-1185">Reference proteome</keyword>
<dbReference type="Proteomes" id="UP000054047">
    <property type="component" value="Unassembled WGS sequence"/>
</dbReference>
<dbReference type="Pfam" id="PF00078">
    <property type="entry name" value="RVT_1"/>
    <property type="match status" value="1"/>
</dbReference>
<name>A0A0C2FZV1_9BILA</name>